<keyword evidence="5" id="KW-1185">Reference proteome</keyword>
<dbReference type="InterPro" id="IPR050273">
    <property type="entry name" value="GppA/Ppx_hydrolase"/>
</dbReference>
<dbReference type="Pfam" id="PF21447">
    <property type="entry name" value="Ppx-GppA_III"/>
    <property type="match status" value="1"/>
</dbReference>
<evidence type="ECO:0000259" key="2">
    <source>
        <dbReference type="Pfam" id="PF02541"/>
    </source>
</evidence>
<dbReference type="InterPro" id="IPR048950">
    <property type="entry name" value="Ppx_GppA_C"/>
</dbReference>
<dbReference type="FunFam" id="3.30.420.40:FF:000023">
    <property type="entry name" value="Guanosine-5'-triphosphate,3'-diphosphate pyrophosphatase"/>
    <property type="match status" value="1"/>
</dbReference>
<dbReference type="PIRSF" id="PIRSF001267">
    <property type="entry name" value="Pyrophosphatase_GppA_Ppx"/>
    <property type="match status" value="1"/>
</dbReference>
<name>A0A1N7FRM0_9GAMM</name>
<keyword evidence="1" id="KW-0378">Hydrolase</keyword>
<protein>
    <submittedName>
        <fullName evidence="4">Exopolyphosphatase / guanosine-5'-triphosphate,3'-diphosphate pyrophosphatase</fullName>
    </submittedName>
</protein>
<organism evidence="4 5">
    <name type="scientific">Moraxella cuniculi DSM 21768</name>
    <dbReference type="NCBI Taxonomy" id="1122245"/>
    <lineage>
        <taxon>Bacteria</taxon>
        <taxon>Pseudomonadati</taxon>
        <taxon>Pseudomonadota</taxon>
        <taxon>Gammaproteobacteria</taxon>
        <taxon>Moraxellales</taxon>
        <taxon>Moraxellaceae</taxon>
        <taxon>Moraxella</taxon>
    </lineage>
</organism>
<dbReference type="Gene3D" id="3.30.420.40">
    <property type="match status" value="1"/>
</dbReference>
<dbReference type="Pfam" id="PF02541">
    <property type="entry name" value="Ppx-GppA"/>
    <property type="match status" value="1"/>
</dbReference>
<dbReference type="Gene3D" id="3.30.420.150">
    <property type="entry name" value="Exopolyphosphatase. Domain 2"/>
    <property type="match status" value="1"/>
</dbReference>
<dbReference type="PANTHER" id="PTHR30005:SF14">
    <property type="entry name" value="EXOPOLYPHOSPHATASE"/>
    <property type="match status" value="1"/>
</dbReference>
<evidence type="ECO:0000256" key="1">
    <source>
        <dbReference type="ARBA" id="ARBA00022801"/>
    </source>
</evidence>
<feature type="domain" description="Ppx/GppA phosphatase C-terminal" evidence="3">
    <location>
        <begin position="309"/>
        <end position="469"/>
    </location>
</feature>
<evidence type="ECO:0000313" key="5">
    <source>
        <dbReference type="Proteomes" id="UP000187495"/>
    </source>
</evidence>
<dbReference type="GO" id="GO:0006798">
    <property type="term" value="P:polyphosphate catabolic process"/>
    <property type="evidence" value="ECO:0007669"/>
    <property type="project" value="TreeGrafter"/>
</dbReference>
<dbReference type="GO" id="GO:0004309">
    <property type="term" value="F:exopolyphosphatase activity"/>
    <property type="evidence" value="ECO:0007669"/>
    <property type="project" value="TreeGrafter"/>
</dbReference>
<dbReference type="CDD" id="cd24053">
    <property type="entry name" value="ASKHA_NBD_EcPPX-GppA-like"/>
    <property type="match status" value="1"/>
</dbReference>
<dbReference type="PANTHER" id="PTHR30005">
    <property type="entry name" value="EXOPOLYPHOSPHATASE"/>
    <property type="match status" value="1"/>
</dbReference>
<dbReference type="InterPro" id="IPR030673">
    <property type="entry name" value="PyroPPase_GppA_Ppx"/>
</dbReference>
<dbReference type="RefSeq" id="WP_076555865.1">
    <property type="nucleotide sequence ID" value="NZ_FTNU01000016.1"/>
</dbReference>
<dbReference type="InterPro" id="IPR043129">
    <property type="entry name" value="ATPase_NBD"/>
</dbReference>
<evidence type="ECO:0000259" key="3">
    <source>
        <dbReference type="Pfam" id="PF21447"/>
    </source>
</evidence>
<dbReference type="STRING" id="34061.B0189_00120"/>
<dbReference type="AlphaFoldDB" id="A0A1N7FRM0"/>
<dbReference type="EMBL" id="FTNU01000016">
    <property type="protein sequence ID" value="SIS03028.1"/>
    <property type="molecule type" value="Genomic_DNA"/>
</dbReference>
<gene>
    <name evidence="4" type="ORF">SAMN02745664_11634</name>
</gene>
<sequence length="499" mass="55163">MLSKDTEKLAAVDIGSNSIHLTIAKRQGDKLRRVASMSEKVQLAAGLDEHDYLSELIQQRGLDCLQRFAGRLADVNASCVRVVATNALRQAVNSQAFIERANEILPVPIEVVSGREEARLIYLGVAHTCPSPRQRLVVDIGGGSTELIVGQAQMPLLTESAQVGVVGFSQRFFGDGYIDSHRFERAIYAAQKEIITHANRYKKVGFAEVIGSSGAIKSIARAVADFGLGDTITLAAVEQLKASLLSCGHVDMIDIAGVRAYRKAIFPAGVAILLAVMKVFGIRKMHYCDGALSEGVMYDMLSRMDYDDVRDDSVRQLSERFGVDKKQAKRVAKIAESLFEQVREALGLTSSDKQLLRWASILHEVGLAIGHSSYQKHSSYLLKYADMAGFSRTTQEKLSLLVRYHRRAIRADDGERIIKTGGKGLLYLAVLLRMSVLVHHGRSDIAKQQLRLYIIDQEAKSWRIDVRIDRAEHQACVLDLQDDADWLAKWGIALGVMAN</sequence>
<accession>A0A1N7FRM0</accession>
<dbReference type="SUPFAM" id="SSF53067">
    <property type="entry name" value="Actin-like ATPase domain"/>
    <property type="match status" value="2"/>
</dbReference>
<reference evidence="5" key="1">
    <citation type="submission" date="2017-01" db="EMBL/GenBank/DDBJ databases">
        <authorList>
            <person name="Varghese N."/>
            <person name="Submissions S."/>
        </authorList>
    </citation>
    <scope>NUCLEOTIDE SEQUENCE [LARGE SCALE GENOMIC DNA]</scope>
    <source>
        <strain evidence="5">DSM 21768</strain>
    </source>
</reference>
<feature type="domain" description="Ppx/GppA phosphatase N-terminal" evidence="2">
    <location>
        <begin position="23"/>
        <end position="303"/>
    </location>
</feature>
<dbReference type="SUPFAM" id="SSF109604">
    <property type="entry name" value="HD-domain/PDEase-like"/>
    <property type="match status" value="1"/>
</dbReference>
<proteinExistence type="predicted"/>
<evidence type="ECO:0000313" key="4">
    <source>
        <dbReference type="EMBL" id="SIS03028.1"/>
    </source>
</evidence>
<dbReference type="InterPro" id="IPR003695">
    <property type="entry name" value="Ppx_GppA_N"/>
</dbReference>
<dbReference type="Gene3D" id="1.10.3210.10">
    <property type="entry name" value="Hypothetical protein af1432"/>
    <property type="match status" value="1"/>
</dbReference>
<dbReference type="Proteomes" id="UP000187495">
    <property type="component" value="Unassembled WGS sequence"/>
</dbReference>